<gene>
    <name evidence="1" type="ORF">TL08_14330</name>
</gene>
<accession>A0AAC9HQJ8</accession>
<dbReference type="AlphaFoldDB" id="A0AAC9HQJ8"/>
<proteinExistence type="predicted"/>
<sequence>MALTTGWTGERACALQAALRLSNESFAAQLGIAVRTVAGWHQKPTTRPRPEMQQLLDTMLEQASPAARERFDALNSPSVSDSASTALTSISPAAVTRLNTDPNIAGAFDWLDDHAGWEPGSARLAVSSRLATIDLNDLQNRGRRRSRVDQRGIANALGGYYRNSGSGHGRYAARYGDDGEAVTSVLTHPDWLDLGAALMTEHDRLTVDSASTIGAPLNDKAADHAVQRLAETLALGIRLTDMPLYRLTGIDMATGRVAGTLGLSRFVEYALTMDLLEGELVDALAVGSAVGPGSLPLRDRLLPDTSAVLDVAGRLCAGGTLALCAIARPAEPRRGPADYVLLVQERSGHVVNAARRLAVIPKGFHEPMTDIRADARLGATLRREMEEELFGREDVDGTLTSQLRADPMHHSRLSEPMRWLSTEPGRLRMECTGFGLNLVSGNFEFPGLIVIDDEDFWVRYGGDIQANWESHGLHQYSSLDRQLITELIGAVAWSNEGLFALLQGLRRLKEIGGDRVNLPAIDWEVRS</sequence>
<dbReference type="EMBL" id="CP014859">
    <property type="protein sequence ID" value="AOS63679.1"/>
    <property type="molecule type" value="Genomic_DNA"/>
</dbReference>
<reference evidence="2" key="1">
    <citation type="submission" date="2016-03" db="EMBL/GenBank/DDBJ databases">
        <title>Complete genome sequence of the type strain Actinoalloteichus hymeniacidonis DSM 45092.</title>
        <authorList>
            <person name="Schaffert L."/>
            <person name="Albersmeier A."/>
            <person name="Winkler A."/>
            <person name="Kalinowski J."/>
            <person name="Zotchev S."/>
            <person name="Ruckert C."/>
        </authorList>
    </citation>
    <scope>NUCLEOTIDE SEQUENCE [LARGE SCALE GENOMIC DNA]</scope>
    <source>
        <strain evidence="2">HPA177(T) (DSM 45092(T))</strain>
    </source>
</reference>
<name>A0AAC9HQJ8_9PSEU</name>
<evidence type="ECO:0000313" key="1">
    <source>
        <dbReference type="EMBL" id="AOS63679.1"/>
    </source>
</evidence>
<dbReference type="Proteomes" id="UP000095210">
    <property type="component" value="Chromosome"/>
</dbReference>
<organism evidence="1 2">
    <name type="scientific">Actinoalloteichus hymeniacidonis</name>
    <dbReference type="NCBI Taxonomy" id="340345"/>
    <lineage>
        <taxon>Bacteria</taxon>
        <taxon>Bacillati</taxon>
        <taxon>Actinomycetota</taxon>
        <taxon>Actinomycetes</taxon>
        <taxon>Pseudonocardiales</taxon>
        <taxon>Pseudonocardiaceae</taxon>
        <taxon>Actinoalloteichus</taxon>
    </lineage>
</organism>
<evidence type="ECO:0000313" key="2">
    <source>
        <dbReference type="Proteomes" id="UP000095210"/>
    </source>
</evidence>
<protein>
    <submittedName>
        <fullName evidence="1">Uncharacterized protein</fullName>
    </submittedName>
</protein>
<dbReference type="KEGG" id="ahm:TL08_14330"/>
<keyword evidence="2" id="KW-1185">Reference proteome</keyword>